<name>A0A481ZEW7_9VIRU</name>
<accession>A0A481ZEW7</accession>
<protein>
    <submittedName>
        <fullName evidence="1">Uncharacterized protein</fullName>
    </submittedName>
</protein>
<sequence>MSTEGVELTSEIVGELNRVLTYYKLDEDTIMACYHFSKKFGVSEQCMLSTRCILTINTLIYLFGVDYGEKIDEISDNCVVRISCEKATAPSHIFLYSGENMYHSYAAKHTLNCVPISRSDISRRLKDFSEIPNADNWEVLTGIRDSNFTGKCEITILNLTRCDPQKAKDNAIALIEYSLAALTSGDKKYQYDDYTYIFSLGESGDLVENATRFLNSLLSGIYSCSFIF</sequence>
<organism evidence="1">
    <name type="scientific">Pithovirus LCPAC406</name>
    <dbReference type="NCBI Taxonomy" id="2506599"/>
    <lineage>
        <taxon>Viruses</taxon>
        <taxon>Pithoviruses</taxon>
    </lineage>
</organism>
<dbReference type="EMBL" id="MK500607">
    <property type="protein sequence ID" value="QBK93905.1"/>
    <property type="molecule type" value="Genomic_DNA"/>
</dbReference>
<proteinExistence type="predicted"/>
<reference evidence="1" key="1">
    <citation type="journal article" date="2019" name="MBio">
        <title>Virus Genomes from Deep Sea Sediments Expand the Ocean Megavirome and Support Independent Origins of Viral Gigantism.</title>
        <authorList>
            <person name="Backstrom D."/>
            <person name="Yutin N."/>
            <person name="Jorgensen S.L."/>
            <person name="Dharamshi J."/>
            <person name="Homa F."/>
            <person name="Zaremba-Niedwiedzka K."/>
            <person name="Spang A."/>
            <person name="Wolf Y.I."/>
            <person name="Koonin E.V."/>
            <person name="Ettema T.J."/>
        </authorList>
    </citation>
    <scope>NUCLEOTIDE SEQUENCE</scope>
</reference>
<gene>
    <name evidence="1" type="ORF">LCPAC406_02190</name>
</gene>
<evidence type="ECO:0000313" key="1">
    <source>
        <dbReference type="EMBL" id="QBK93905.1"/>
    </source>
</evidence>